<accession>A0ABD3N3N5</accession>
<dbReference type="FunFam" id="3.30.1370.10:FF:000011">
    <property type="entry name" value="KRR1 small subunit processome component"/>
    <property type="match status" value="1"/>
</dbReference>
<evidence type="ECO:0000256" key="1">
    <source>
        <dbReference type="ARBA" id="ARBA00004604"/>
    </source>
</evidence>
<feature type="domain" description="K Homology" evidence="10">
    <location>
        <begin position="161"/>
        <end position="231"/>
    </location>
</feature>
<dbReference type="CDD" id="cd22393">
    <property type="entry name" value="KH-I_KRR1_rpt1"/>
    <property type="match status" value="1"/>
</dbReference>
<dbReference type="EMBL" id="JALLBG020000037">
    <property type="protein sequence ID" value="KAL3770709.1"/>
    <property type="molecule type" value="Genomic_DNA"/>
</dbReference>
<evidence type="ECO:0000256" key="6">
    <source>
        <dbReference type="ARBA" id="ARBA00023242"/>
    </source>
</evidence>
<reference evidence="11 12" key="1">
    <citation type="submission" date="2024-10" db="EMBL/GenBank/DDBJ databases">
        <title>Updated reference genomes for cyclostephanoid diatoms.</title>
        <authorList>
            <person name="Roberts W.R."/>
            <person name="Alverson A.J."/>
        </authorList>
    </citation>
    <scope>NUCLEOTIDE SEQUENCE [LARGE SCALE GENOMIC DNA]</scope>
    <source>
        <strain evidence="11 12">AJA232-27</strain>
    </source>
</reference>
<dbReference type="FunFam" id="3.30.1370.10:FF:000014">
    <property type="entry name" value="KRR1 small subunit processome component"/>
    <property type="match status" value="1"/>
</dbReference>
<comment type="caution">
    <text evidence="11">The sequence shown here is derived from an EMBL/GenBank/DDBJ whole genome shotgun (WGS) entry which is preliminary data.</text>
</comment>
<evidence type="ECO:0000256" key="8">
    <source>
        <dbReference type="ARBA" id="ARBA00032993"/>
    </source>
</evidence>
<evidence type="ECO:0000256" key="3">
    <source>
        <dbReference type="ARBA" id="ARBA00022517"/>
    </source>
</evidence>
<dbReference type="PANTHER" id="PTHR12581:SF0">
    <property type="entry name" value="KRR1 SMALL SUBUNIT PROCESSOME COMPONENT HOMOLOG"/>
    <property type="match status" value="1"/>
</dbReference>
<dbReference type="SUPFAM" id="SSF54791">
    <property type="entry name" value="Eukaryotic type KH-domain (KH-domain type I)"/>
    <property type="match status" value="1"/>
</dbReference>
<evidence type="ECO:0000256" key="7">
    <source>
        <dbReference type="ARBA" id="ARBA00023274"/>
    </source>
</evidence>
<evidence type="ECO:0000313" key="12">
    <source>
        <dbReference type="Proteomes" id="UP001530293"/>
    </source>
</evidence>
<organism evidence="11 12">
    <name type="scientific">Discostella pseudostelligera</name>
    <dbReference type="NCBI Taxonomy" id="259834"/>
    <lineage>
        <taxon>Eukaryota</taxon>
        <taxon>Sar</taxon>
        <taxon>Stramenopiles</taxon>
        <taxon>Ochrophyta</taxon>
        <taxon>Bacillariophyta</taxon>
        <taxon>Coscinodiscophyceae</taxon>
        <taxon>Thalassiosirophycidae</taxon>
        <taxon>Stephanodiscales</taxon>
        <taxon>Stephanodiscaceae</taxon>
        <taxon>Discostella</taxon>
    </lineage>
</organism>
<dbReference type="InterPro" id="IPR004087">
    <property type="entry name" value="KH_dom"/>
</dbReference>
<evidence type="ECO:0000256" key="5">
    <source>
        <dbReference type="ARBA" id="ARBA00022884"/>
    </source>
</evidence>
<dbReference type="InterPro" id="IPR036612">
    <property type="entry name" value="KH_dom_type_1_sf"/>
</dbReference>
<dbReference type="InterPro" id="IPR041174">
    <property type="entry name" value="KRR1-like_KH1"/>
</dbReference>
<dbReference type="Proteomes" id="UP001530293">
    <property type="component" value="Unassembled WGS sequence"/>
</dbReference>
<protein>
    <recommendedName>
        <fullName evidence="8">KRR-R motif-containing protein 1</fullName>
    </recommendedName>
</protein>
<gene>
    <name evidence="11" type="ORF">ACHAWU_009241</name>
</gene>
<dbReference type="AlphaFoldDB" id="A0ABD3N3N5"/>
<dbReference type="InterPro" id="IPR048549">
    <property type="entry name" value="KRR1-like_KH2_euk"/>
</dbReference>
<keyword evidence="4" id="KW-0698">rRNA processing</keyword>
<dbReference type="InterPro" id="IPR024166">
    <property type="entry name" value="rRNA_assembly_KRR1"/>
</dbReference>
<dbReference type="GO" id="GO:1990904">
    <property type="term" value="C:ribonucleoprotein complex"/>
    <property type="evidence" value="ECO:0007669"/>
    <property type="project" value="UniProtKB-KW"/>
</dbReference>
<dbReference type="Pfam" id="PF17903">
    <property type="entry name" value="KH_KRR1_1st"/>
    <property type="match status" value="1"/>
</dbReference>
<feature type="region of interest" description="Disordered" evidence="9">
    <location>
        <begin position="351"/>
        <end position="443"/>
    </location>
</feature>
<evidence type="ECO:0000256" key="9">
    <source>
        <dbReference type="SAM" id="MobiDB-lite"/>
    </source>
</evidence>
<feature type="region of interest" description="Disordered" evidence="9">
    <location>
        <begin position="1"/>
        <end position="68"/>
    </location>
</feature>
<keyword evidence="3" id="KW-0690">Ribosome biogenesis</keyword>
<keyword evidence="6" id="KW-0539">Nucleus</keyword>
<feature type="compositionally biased region" description="Low complexity" evidence="9">
    <location>
        <begin position="1"/>
        <end position="15"/>
    </location>
</feature>
<feature type="compositionally biased region" description="Basic and acidic residues" evidence="9">
    <location>
        <begin position="351"/>
        <end position="379"/>
    </location>
</feature>
<dbReference type="CDD" id="cd22394">
    <property type="entry name" value="KH-I_KRR1_rpt2"/>
    <property type="match status" value="1"/>
</dbReference>
<dbReference type="SMART" id="SM00322">
    <property type="entry name" value="KH"/>
    <property type="match status" value="1"/>
</dbReference>
<dbReference type="GO" id="GO:0003723">
    <property type="term" value="F:RNA binding"/>
    <property type="evidence" value="ECO:0007669"/>
    <property type="project" value="UniProtKB-KW"/>
</dbReference>
<dbReference type="InterPro" id="IPR048548">
    <property type="entry name" value="KRR1-like_KH2"/>
</dbReference>
<keyword evidence="12" id="KW-1185">Reference proteome</keyword>
<dbReference type="InterPro" id="IPR048550">
    <property type="entry name" value="KRR1-like_KH1_euk"/>
</dbReference>
<feature type="compositionally biased region" description="Low complexity" evidence="9">
    <location>
        <begin position="292"/>
        <end position="309"/>
    </location>
</feature>
<dbReference type="GO" id="GO:0005730">
    <property type="term" value="C:nucleolus"/>
    <property type="evidence" value="ECO:0007669"/>
    <property type="project" value="UniProtKB-SubCell"/>
</dbReference>
<name>A0ABD3N3N5_9STRA</name>
<sequence length="443" mass="50009">MSNIIESAANSNSNSKDTSRAGDALDKKSSSSSSKQKNHNKYRRDKPWDTPDINHWETQPWDENAGDTLPGGRLLEESSFATLFPKYRERYLREVWSLVTRSLGRHGIDCELNLVEGSMTVRTTRKTSDPYIILKARDLIKLLARSIPAPQALKVLNDDVHCDIIKIGGLVRNKERFVKRRNRLIGPDGATLKALELLTQCYILVQGNTVSVMGSHKGIKKVRSVVLDCMKNIHPVYNIKRLMIVRELEKDPKLKDENWDRFLPTFKKTNVQRKKPRQVVEGRRKEMEEARSAAASAKSTTATSTADETAPGKKSTKKKKKSYTPFPPAQLPSKIDRQLDSGEYFLSERERKDRKLAEKKSVSMEKTEAKRRAREEEFVYRPIYSSASKESGGVGNGNADGRRSVGDLADGGGKRKRDDAVNPKAEDMERMVKKFAKKGQGMA</sequence>
<feature type="compositionally biased region" description="Basic and acidic residues" evidence="9">
    <location>
        <begin position="17"/>
        <end position="29"/>
    </location>
</feature>
<evidence type="ECO:0000256" key="2">
    <source>
        <dbReference type="ARBA" id="ARBA00009344"/>
    </source>
</evidence>
<feature type="compositionally biased region" description="Basic and acidic residues" evidence="9">
    <location>
        <begin position="278"/>
        <end position="291"/>
    </location>
</feature>
<proteinExistence type="inferred from homology"/>
<comment type="subcellular location">
    <subcellularLocation>
        <location evidence="1">Nucleus</location>
        <location evidence="1">Nucleolus</location>
    </subcellularLocation>
</comment>
<keyword evidence="5" id="KW-0694">RNA-binding</keyword>
<feature type="compositionally biased region" description="Basic and acidic residues" evidence="9">
    <location>
        <begin position="412"/>
        <end position="432"/>
    </location>
</feature>
<evidence type="ECO:0000313" key="11">
    <source>
        <dbReference type="EMBL" id="KAL3770709.1"/>
    </source>
</evidence>
<dbReference type="PIRSF" id="PIRSF006515">
    <property type="entry name" value="KRR1"/>
    <property type="match status" value="1"/>
</dbReference>
<evidence type="ECO:0000259" key="10">
    <source>
        <dbReference type="SMART" id="SM00322"/>
    </source>
</evidence>
<evidence type="ECO:0000256" key="4">
    <source>
        <dbReference type="ARBA" id="ARBA00022552"/>
    </source>
</evidence>
<keyword evidence="7" id="KW-0687">Ribonucleoprotein</keyword>
<dbReference type="PANTHER" id="PTHR12581">
    <property type="entry name" value="HIV-1 REV BINDING PROTEIN 2, 3"/>
    <property type="match status" value="1"/>
</dbReference>
<comment type="similarity">
    <text evidence="2">Belongs to the KRR1 family.</text>
</comment>
<feature type="region of interest" description="Disordered" evidence="9">
    <location>
        <begin position="270"/>
        <end position="339"/>
    </location>
</feature>
<dbReference type="GO" id="GO:0006364">
    <property type="term" value="P:rRNA processing"/>
    <property type="evidence" value="ECO:0007669"/>
    <property type="project" value="UniProtKB-KW"/>
</dbReference>
<feature type="compositionally biased region" description="Basic and acidic residues" evidence="9">
    <location>
        <begin position="45"/>
        <end position="55"/>
    </location>
</feature>
<dbReference type="Gene3D" id="3.30.1370.10">
    <property type="entry name" value="K Homology domain, type 1"/>
    <property type="match status" value="2"/>
</dbReference>
<dbReference type="Pfam" id="PF21800">
    <property type="entry name" value="KH_KRR1_2nd"/>
    <property type="match status" value="1"/>
</dbReference>